<evidence type="ECO:0000313" key="3">
    <source>
        <dbReference type="Proteomes" id="UP001317259"/>
    </source>
</evidence>
<sequence>MVISIRLPRLTLGTVSNVIGLAGLAAVAVAIGGLTGVWWWALLVAGVELVAVAYLTGQADEQPAAGGVRPAAAAASGARPPAASKAA</sequence>
<keyword evidence="1" id="KW-1133">Transmembrane helix</keyword>
<organism evidence="2 3">
    <name type="scientific">Actinomadura luzonensis</name>
    <dbReference type="NCBI Taxonomy" id="2805427"/>
    <lineage>
        <taxon>Bacteria</taxon>
        <taxon>Bacillati</taxon>
        <taxon>Actinomycetota</taxon>
        <taxon>Actinomycetes</taxon>
        <taxon>Streptosporangiales</taxon>
        <taxon>Thermomonosporaceae</taxon>
        <taxon>Actinomadura</taxon>
    </lineage>
</organism>
<name>A0ABT0FPN6_9ACTN</name>
<feature type="transmembrane region" description="Helical" evidence="1">
    <location>
        <begin position="12"/>
        <end position="31"/>
    </location>
</feature>
<comment type="caution">
    <text evidence="2">The sequence shown here is derived from an EMBL/GenBank/DDBJ whole genome shotgun (WGS) entry which is preliminary data.</text>
</comment>
<dbReference type="RefSeq" id="WP_242380725.1">
    <property type="nucleotide sequence ID" value="NZ_JAKRKC020000001.1"/>
</dbReference>
<protein>
    <submittedName>
        <fullName evidence="2">Uncharacterized protein</fullName>
    </submittedName>
</protein>
<dbReference type="Proteomes" id="UP001317259">
    <property type="component" value="Unassembled WGS sequence"/>
</dbReference>
<keyword evidence="3" id="KW-1185">Reference proteome</keyword>
<keyword evidence="1" id="KW-0812">Transmembrane</keyword>
<proteinExistence type="predicted"/>
<gene>
    <name evidence="2" type="ORF">MF672_010825</name>
</gene>
<reference evidence="2 3" key="1">
    <citation type="submission" date="2022-04" db="EMBL/GenBank/DDBJ databases">
        <title>Genome draft of Actinomadura sp. ATCC 31491.</title>
        <authorList>
            <person name="Shi X."/>
            <person name="Du Y."/>
        </authorList>
    </citation>
    <scope>NUCLEOTIDE SEQUENCE [LARGE SCALE GENOMIC DNA]</scope>
    <source>
        <strain evidence="2 3">ATCC 31491</strain>
    </source>
</reference>
<dbReference type="EMBL" id="JAKRKC020000001">
    <property type="protein sequence ID" value="MCK2214280.1"/>
    <property type="molecule type" value="Genomic_DNA"/>
</dbReference>
<keyword evidence="1" id="KW-0472">Membrane</keyword>
<accession>A0ABT0FPN6</accession>
<evidence type="ECO:0000256" key="1">
    <source>
        <dbReference type="SAM" id="Phobius"/>
    </source>
</evidence>
<feature type="transmembrane region" description="Helical" evidence="1">
    <location>
        <begin position="37"/>
        <end position="55"/>
    </location>
</feature>
<evidence type="ECO:0000313" key="2">
    <source>
        <dbReference type="EMBL" id="MCK2214280.1"/>
    </source>
</evidence>